<evidence type="ECO:0000313" key="10">
    <source>
        <dbReference type="EMBL" id="MCR6545149.1"/>
    </source>
</evidence>
<evidence type="ECO:0000256" key="5">
    <source>
        <dbReference type="ARBA" id="ARBA00022970"/>
    </source>
</evidence>
<feature type="transmembrane region" description="Helical" evidence="8">
    <location>
        <begin position="20"/>
        <end position="37"/>
    </location>
</feature>
<dbReference type="EMBL" id="JANPWE010000002">
    <property type="protein sequence ID" value="MCR6545149.1"/>
    <property type="molecule type" value="Genomic_DNA"/>
</dbReference>
<dbReference type="Proteomes" id="UP001524944">
    <property type="component" value="Unassembled WGS sequence"/>
</dbReference>
<keyword evidence="3" id="KW-1003">Cell membrane</keyword>
<evidence type="ECO:0000256" key="7">
    <source>
        <dbReference type="ARBA" id="ARBA00023136"/>
    </source>
</evidence>
<organism evidence="10 11">
    <name type="scientific">Dehalobacterium formicoaceticum</name>
    <dbReference type="NCBI Taxonomy" id="51515"/>
    <lineage>
        <taxon>Bacteria</taxon>
        <taxon>Bacillati</taxon>
        <taxon>Bacillota</taxon>
        <taxon>Clostridia</taxon>
        <taxon>Eubacteriales</taxon>
        <taxon>Peptococcaceae</taxon>
        <taxon>Dehalobacterium</taxon>
    </lineage>
</organism>
<accession>A0ABT1Y2P8</accession>
<reference evidence="10 11" key="1">
    <citation type="submission" date="2022-08" db="EMBL/GenBank/DDBJ databases">
        <title>Proteogenomics of the novel Dehalobacterium formicoaceticum strain EZ94 highlights a key role of methyltransferases during anaerobic dichloromethane degradation.</title>
        <authorList>
            <person name="Wasmund K."/>
        </authorList>
    </citation>
    <scope>NUCLEOTIDE SEQUENCE [LARGE SCALE GENOMIC DNA]</scope>
    <source>
        <strain evidence="10 11">EZ94</strain>
    </source>
</reference>
<feature type="transmembrane region" description="Helical" evidence="8">
    <location>
        <begin position="97"/>
        <end position="119"/>
    </location>
</feature>
<feature type="transmembrane region" description="Helical" evidence="8">
    <location>
        <begin position="155"/>
        <end position="176"/>
    </location>
</feature>
<keyword evidence="5" id="KW-0029">Amino-acid transport</keyword>
<feature type="transmembrane region" description="Helical" evidence="8">
    <location>
        <begin position="196"/>
        <end position="222"/>
    </location>
</feature>
<evidence type="ECO:0000256" key="8">
    <source>
        <dbReference type="SAM" id="Phobius"/>
    </source>
</evidence>
<keyword evidence="11" id="KW-1185">Reference proteome</keyword>
<evidence type="ECO:0000256" key="1">
    <source>
        <dbReference type="ARBA" id="ARBA00004651"/>
    </source>
</evidence>
<comment type="subcellular location">
    <subcellularLocation>
        <location evidence="1">Cell membrane</location>
        <topology evidence="1">Multi-pass membrane protein</topology>
    </subcellularLocation>
</comment>
<feature type="transmembrane region" description="Helical" evidence="8">
    <location>
        <begin position="403"/>
        <end position="424"/>
    </location>
</feature>
<evidence type="ECO:0000256" key="2">
    <source>
        <dbReference type="ARBA" id="ARBA00022448"/>
    </source>
</evidence>
<dbReference type="PIRSF" id="PIRSF006060">
    <property type="entry name" value="AA_transporter"/>
    <property type="match status" value="1"/>
</dbReference>
<proteinExistence type="predicted"/>
<dbReference type="PANTHER" id="PTHR43495:SF2">
    <property type="entry name" value="D-SERINE_D-ALANINE_GLYCINE TRANSPORTER"/>
    <property type="match status" value="1"/>
</dbReference>
<feature type="transmembrane region" description="Helical" evidence="8">
    <location>
        <begin position="360"/>
        <end position="382"/>
    </location>
</feature>
<evidence type="ECO:0000256" key="3">
    <source>
        <dbReference type="ARBA" id="ARBA00022475"/>
    </source>
</evidence>
<keyword evidence="2" id="KW-0813">Transport</keyword>
<feature type="transmembrane region" description="Helical" evidence="8">
    <location>
        <begin position="274"/>
        <end position="302"/>
    </location>
</feature>
<dbReference type="Gene3D" id="1.20.1740.10">
    <property type="entry name" value="Amino acid/polyamine transporter I"/>
    <property type="match status" value="1"/>
</dbReference>
<keyword evidence="7 8" id="KW-0472">Membrane</keyword>
<dbReference type="InterPro" id="IPR004840">
    <property type="entry name" value="Amino_acid_permease_CS"/>
</dbReference>
<dbReference type="RefSeq" id="WP_257912766.1">
    <property type="nucleotide sequence ID" value="NZ_JANPWE010000002.1"/>
</dbReference>
<evidence type="ECO:0000256" key="6">
    <source>
        <dbReference type="ARBA" id="ARBA00022989"/>
    </source>
</evidence>
<evidence type="ECO:0000259" key="9">
    <source>
        <dbReference type="Pfam" id="PF00324"/>
    </source>
</evidence>
<dbReference type="Pfam" id="PF00324">
    <property type="entry name" value="AA_permease"/>
    <property type="match status" value="1"/>
</dbReference>
<feature type="domain" description="Amino acid permease/ SLC12A" evidence="9">
    <location>
        <begin position="19"/>
        <end position="454"/>
    </location>
</feature>
<evidence type="ECO:0000256" key="4">
    <source>
        <dbReference type="ARBA" id="ARBA00022692"/>
    </source>
</evidence>
<gene>
    <name evidence="10" type="ORF">NVS47_06405</name>
</gene>
<dbReference type="PANTHER" id="PTHR43495">
    <property type="entry name" value="GABA PERMEASE"/>
    <property type="match status" value="1"/>
</dbReference>
<keyword evidence="6 8" id="KW-1133">Transmembrane helix</keyword>
<name>A0ABT1Y2P8_9FIRM</name>
<dbReference type="InterPro" id="IPR004841">
    <property type="entry name" value="AA-permease/SLC12A_dom"/>
</dbReference>
<comment type="caution">
    <text evidence="10">The sequence shown here is derived from an EMBL/GenBank/DDBJ whole genome shotgun (WGS) entry which is preliminary data.</text>
</comment>
<feature type="transmembrane region" description="Helical" evidence="8">
    <location>
        <begin position="43"/>
        <end position="63"/>
    </location>
</feature>
<protein>
    <submittedName>
        <fullName evidence="10">Amino acid permease</fullName>
    </submittedName>
</protein>
<dbReference type="PROSITE" id="PS00218">
    <property type="entry name" value="AMINO_ACID_PERMEASE_1"/>
    <property type="match status" value="1"/>
</dbReference>
<feature type="transmembrane region" description="Helical" evidence="8">
    <location>
        <begin position="334"/>
        <end position="354"/>
    </location>
</feature>
<evidence type="ECO:0000313" key="11">
    <source>
        <dbReference type="Proteomes" id="UP001524944"/>
    </source>
</evidence>
<keyword evidence="4 8" id="KW-0812">Transmembrane</keyword>
<feature type="transmembrane region" description="Helical" evidence="8">
    <location>
        <begin position="243"/>
        <end position="262"/>
    </location>
</feature>
<sequence length="470" mass="51995">MEQLSSENQKLSRGLKNRHVQLLAIGGAIGTGLFLGSGRSIHLAGPSILFAYMITGIICFFIMRALGELLLSNSNYHSFVDFVYDYLGERAAFITGWTYWFCWISLAMADLTAAGLYIQYWSPNIAQWVPSLIVLVILLIMNLTTVKLFGEMEFWFALIKVVAILSLIIIGIFMIIKGFSTDAGISSFINLWSHGGWFPNGVGGFILSFQMVVFAFTGIELVGLTAGETENPEKVIPKAINNIPIRIIIFYIGALLVIMSIYPWNSINPDKSPFVQVFAAVGIAAAASIVNFIVLTSAASACNSGIFSTSRMVYSLAKENNAPESMKKLTSNHVPANATIFSATVILISVILNYMMPEGVFVLITSISTFCFIFIWAIMVICHLKYRNFNPELAAKSKFKMPFYPIANYIILAFIAFIIVVLALNKETRVALFVTPVWFIMLGVIYKILKLKARNKKSTQSSLGYNGPIN</sequence>
<feature type="transmembrane region" description="Helical" evidence="8">
    <location>
        <begin position="430"/>
        <end position="449"/>
    </location>
</feature>
<feature type="transmembrane region" description="Helical" evidence="8">
    <location>
        <begin position="125"/>
        <end position="143"/>
    </location>
</feature>